<reference evidence="2" key="2">
    <citation type="submission" date="2014-07" db="EMBL/GenBank/DDBJ databases">
        <authorList>
            <person name="Hull J."/>
        </authorList>
    </citation>
    <scope>NUCLEOTIDE SEQUENCE</scope>
</reference>
<feature type="compositionally biased region" description="Polar residues" evidence="1">
    <location>
        <begin position="9"/>
        <end position="18"/>
    </location>
</feature>
<organism evidence="2">
    <name type="scientific">Lygus hesperus</name>
    <name type="common">Western plant bug</name>
    <dbReference type="NCBI Taxonomy" id="30085"/>
    <lineage>
        <taxon>Eukaryota</taxon>
        <taxon>Metazoa</taxon>
        <taxon>Ecdysozoa</taxon>
        <taxon>Arthropoda</taxon>
        <taxon>Hexapoda</taxon>
        <taxon>Insecta</taxon>
        <taxon>Pterygota</taxon>
        <taxon>Neoptera</taxon>
        <taxon>Paraneoptera</taxon>
        <taxon>Hemiptera</taxon>
        <taxon>Heteroptera</taxon>
        <taxon>Panheteroptera</taxon>
        <taxon>Cimicomorpha</taxon>
        <taxon>Miridae</taxon>
        <taxon>Mirini</taxon>
        <taxon>Lygus</taxon>
    </lineage>
</organism>
<accession>A0A0A9XWL2</accession>
<feature type="region of interest" description="Disordered" evidence="1">
    <location>
        <begin position="131"/>
        <end position="155"/>
    </location>
</feature>
<dbReference type="AlphaFoldDB" id="A0A0A9XWL2"/>
<dbReference type="EMBL" id="GBHO01020336">
    <property type="protein sequence ID" value="JAG23268.1"/>
    <property type="molecule type" value="Transcribed_RNA"/>
</dbReference>
<gene>
    <name evidence="2" type="ORF">CM83_48819</name>
</gene>
<feature type="region of interest" description="Disordered" evidence="1">
    <location>
        <begin position="1"/>
        <end position="46"/>
    </location>
</feature>
<evidence type="ECO:0000256" key="1">
    <source>
        <dbReference type="SAM" id="MobiDB-lite"/>
    </source>
</evidence>
<protein>
    <submittedName>
        <fullName evidence="2">Uncharacterized protein</fullName>
    </submittedName>
</protein>
<evidence type="ECO:0000313" key="2">
    <source>
        <dbReference type="EMBL" id="JAG23268.1"/>
    </source>
</evidence>
<name>A0A0A9XWL2_LYGHE</name>
<sequence>QQQQQQQQTGMTTSNVAASNIPMMPSTLYNSNTTSNLYGNSSSSNTRHNMGSNMNYGFTAPNTGVSHLNLPLTGPAYAAFPPPPSIASSQHTSGTTTGMPPFYSSSTGAMHNTNLGVGNSGIPAMSMPGHMMMPSAQHQRSFPHQHYQQQQQQQQ</sequence>
<reference evidence="2" key="1">
    <citation type="journal article" date="2014" name="PLoS ONE">
        <title>Transcriptome-Based Identification of ABC Transporters in the Western Tarnished Plant Bug Lygus hesperus.</title>
        <authorList>
            <person name="Hull J.J."/>
            <person name="Chaney K."/>
            <person name="Geib S.M."/>
            <person name="Fabrick J.A."/>
            <person name="Brent C.S."/>
            <person name="Walsh D."/>
            <person name="Lavine L.C."/>
        </authorList>
    </citation>
    <scope>NUCLEOTIDE SEQUENCE</scope>
</reference>
<proteinExistence type="predicted"/>
<feature type="compositionally biased region" description="Polar residues" evidence="1">
    <location>
        <begin position="27"/>
        <end position="46"/>
    </location>
</feature>
<feature type="non-terminal residue" evidence="2">
    <location>
        <position position="1"/>
    </location>
</feature>
<feature type="non-terminal residue" evidence="2">
    <location>
        <position position="155"/>
    </location>
</feature>